<feature type="region of interest" description="Disordered" evidence="1">
    <location>
        <begin position="493"/>
        <end position="622"/>
    </location>
</feature>
<feature type="region of interest" description="Disordered" evidence="1">
    <location>
        <begin position="268"/>
        <end position="354"/>
    </location>
</feature>
<evidence type="ECO:0000256" key="1">
    <source>
        <dbReference type="SAM" id="MobiDB-lite"/>
    </source>
</evidence>
<gene>
    <name evidence="2" type="ORF">BU23DRAFT_160508</name>
</gene>
<accession>A0A6A5V602</accession>
<feature type="compositionally biased region" description="Basic and acidic residues" evidence="1">
    <location>
        <begin position="307"/>
        <end position="321"/>
    </location>
</feature>
<organism evidence="2 3">
    <name type="scientific">Bimuria novae-zelandiae CBS 107.79</name>
    <dbReference type="NCBI Taxonomy" id="1447943"/>
    <lineage>
        <taxon>Eukaryota</taxon>
        <taxon>Fungi</taxon>
        <taxon>Dikarya</taxon>
        <taxon>Ascomycota</taxon>
        <taxon>Pezizomycotina</taxon>
        <taxon>Dothideomycetes</taxon>
        <taxon>Pleosporomycetidae</taxon>
        <taxon>Pleosporales</taxon>
        <taxon>Massarineae</taxon>
        <taxon>Didymosphaeriaceae</taxon>
        <taxon>Bimuria</taxon>
    </lineage>
</organism>
<keyword evidence="3" id="KW-1185">Reference proteome</keyword>
<reference evidence="2" key="1">
    <citation type="journal article" date="2020" name="Stud. Mycol.">
        <title>101 Dothideomycetes genomes: a test case for predicting lifestyles and emergence of pathogens.</title>
        <authorList>
            <person name="Haridas S."/>
            <person name="Albert R."/>
            <person name="Binder M."/>
            <person name="Bloem J."/>
            <person name="Labutti K."/>
            <person name="Salamov A."/>
            <person name="Andreopoulos B."/>
            <person name="Baker S."/>
            <person name="Barry K."/>
            <person name="Bills G."/>
            <person name="Bluhm B."/>
            <person name="Cannon C."/>
            <person name="Castanera R."/>
            <person name="Culley D."/>
            <person name="Daum C."/>
            <person name="Ezra D."/>
            <person name="Gonzalez J."/>
            <person name="Henrissat B."/>
            <person name="Kuo A."/>
            <person name="Liang C."/>
            <person name="Lipzen A."/>
            <person name="Lutzoni F."/>
            <person name="Magnuson J."/>
            <person name="Mondo S."/>
            <person name="Nolan M."/>
            <person name="Ohm R."/>
            <person name="Pangilinan J."/>
            <person name="Park H.-J."/>
            <person name="Ramirez L."/>
            <person name="Alfaro M."/>
            <person name="Sun H."/>
            <person name="Tritt A."/>
            <person name="Yoshinaga Y."/>
            <person name="Zwiers L.-H."/>
            <person name="Turgeon B."/>
            <person name="Goodwin S."/>
            <person name="Spatafora J."/>
            <person name="Crous P."/>
            <person name="Grigoriev I."/>
        </authorList>
    </citation>
    <scope>NUCLEOTIDE SEQUENCE</scope>
    <source>
        <strain evidence="2">CBS 107.79</strain>
    </source>
</reference>
<protein>
    <submittedName>
        <fullName evidence="2">Uncharacterized protein</fullName>
    </submittedName>
</protein>
<feature type="compositionally biased region" description="Basic and acidic residues" evidence="1">
    <location>
        <begin position="493"/>
        <end position="518"/>
    </location>
</feature>
<evidence type="ECO:0000313" key="2">
    <source>
        <dbReference type="EMBL" id="KAF1972555.1"/>
    </source>
</evidence>
<dbReference type="OrthoDB" id="3801363at2759"/>
<sequence>MDKIMTSIDQHGAYAQPDEYQLHATPNIFPANTCPENGFLQTIMAPWMFPTLPLSQLNTSTFSPSTWLPPTPSTPLLSDLDLHRAYKTVGTRRQDTRCFNCLRETPHAHRTAWMQCTEACPACPAHAQHRGRLCPRLCTLRQKQAFWRERAGWEGPSEGVEGWRVVEGASAGQEEGDKKGLVEGAWGEREAQLLSQLEKAEIPCTPPLASASLVTSPASSDGCPKTPDWKEVIEMDGTKEMSSKMTLNGSLPRTPSSLPGGCQVRPVLTHRSSPSPNVARMPTTAGKIGASTRDEHARVYSPGGTTDRSKRDERTQVDSRLRTRSRSPYPERVGKRVCRSRDRSYPRSPPKPAIRLTDRPSYEALFSDTTFRCTVMKEAAAIAGAALSYDARYAPMDGVILPLLYAIKGAQQLSMKDWSYKPAGAMQEYLDYLCTHFPRLLSDKVHLVEKRRRHAEAGWDTYYGKAWFGQWWREEEADENAKLVELNRHLTERDDRSGTSYRPRYDGEREARAPERRDWHRRGVARRMAPASRGPNNNSMAPAPNFADDAPDVHSRLSYDDDPTNMPPSFPRGPRQHTGAPRDGLRQPTVQPQRQPPPPPSLLFTKAGSEDGEVVESNPEPVRDVLTSLETQLIGPTITEEEWEDLFKGDV</sequence>
<dbReference type="AlphaFoldDB" id="A0A6A5V602"/>
<evidence type="ECO:0000313" key="3">
    <source>
        <dbReference type="Proteomes" id="UP000800036"/>
    </source>
</evidence>
<proteinExistence type="predicted"/>
<dbReference type="Proteomes" id="UP000800036">
    <property type="component" value="Unassembled WGS sequence"/>
</dbReference>
<name>A0A6A5V602_9PLEO</name>
<dbReference type="EMBL" id="ML976686">
    <property type="protein sequence ID" value="KAF1972555.1"/>
    <property type="molecule type" value="Genomic_DNA"/>
</dbReference>